<feature type="compositionally biased region" description="Polar residues" evidence="1">
    <location>
        <begin position="138"/>
        <end position="148"/>
    </location>
</feature>
<feature type="compositionally biased region" description="Polar residues" evidence="1">
    <location>
        <begin position="194"/>
        <end position="206"/>
    </location>
</feature>
<evidence type="ECO:0000313" key="3">
    <source>
        <dbReference type="Proteomes" id="UP000501130"/>
    </source>
</evidence>
<dbReference type="PROSITE" id="PS51257">
    <property type="entry name" value="PROKAR_LIPOPROTEIN"/>
    <property type="match status" value="1"/>
</dbReference>
<gene>
    <name evidence="2" type="ORF">HKT17_04555</name>
</gene>
<dbReference type="EMBL" id="CP053084">
    <property type="protein sequence ID" value="QJR29029.1"/>
    <property type="molecule type" value="Genomic_DNA"/>
</dbReference>
<name>A0ABX6N3S0_9BURK</name>
<evidence type="ECO:0000313" key="2">
    <source>
        <dbReference type="EMBL" id="QJR29029.1"/>
    </source>
</evidence>
<reference evidence="2 3" key="1">
    <citation type="submission" date="2020-05" db="EMBL/GenBank/DDBJ databases">
        <title>Compete genome of Limnobacter sp. SAORIC-580.</title>
        <authorList>
            <person name="Song J."/>
            <person name="Cho J.-C."/>
        </authorList>
    </citation>
    <scope>NUCLEOTIDE SEQUENCE [LARGE SCALE GENOMIC DNA]</scope>
    <source>
        <strain evidence="2 3">SAORIC-580</strain>
    </source>
</reference>
<dbReference type="Proteomes" id="UP000501130">
    <property type="component" value="Chromosome"/>
</dbReference>
<dbReference type="RefSeq" id="WP_171098181.1">
    <property type="nucleotide sequence ID" value="NZ_CP053084.1"/>
</dbReference>
<keyword evidence="3" id="KW-1185">Reference proteome</keyword>
<organism evidence="2 3">
    <name type="scientific">Limnobacter profundi</name>
    <dbReference type="NCBI Taxonomy" id="2732163"/>
    <lineage>
        <taxon>Bacteria</taxon>
        <taxon>Pseudomonadati</taxon>
        <taxon>Pseudomonadota</taxon>
        <taxon>Betaproteobacteria</taxon>
        <taxon>Burkholderiales</taxon>
        <taxon>Burkholderiaceae</taxon>
        <taxon>Limnobacter</taxon>
    </lineage>
</organism>
<dbReference type="InterPro" id="IPR021242">
    <property type="entry name" value="DUF2799"/>
</dbReference>
<proteinExistence type="predicted"/>
<evidence type="ECO:0000256" key="1">
    <source>
        <dbReference type="SAM" id="MobiDB-lite"/>
    </source>
</evidence>
<sequence length="206" mass="23082">MSGRLLSAVLILLGVSGCATLSKEECLVANWREIGFTDASQGYTQARVAEHRAACAEAKVTVNLEEYNKGFEQGLKNYCTVNTGFDLGSKGAAYPDQCNEKTYPRVRVGYKEGQAVYNVQRERNEVERQLQDKREQSKALTEQITQNRSRADNKALSSSERSKAEKTVSALQRTAADLFRETGELEQKARSLDTKINQMRASFQQR</sequence>
<feature type="region of interest" description="Disordered" evidence="1">
    <location>
        <begin position="185"/>
        <end position="206"/>
    </location>
</feature>
<protein>
    <submittedName>
        <fullName evidence="2">DUF2799 domain-containing protein</fullName>
    </submittedName>
</protein>
<feature type="compositionally biased region" description="Basic and acidic residues" evidence="1">
    <location>
        <begin position="128"/>
        <end position="137"/>
    </location>
</feature>
<accession>A0ABX6N3S0</accession>
<dbReference type="Pfam" id="PF10973">
    <property type="entry name" value="DUF2799"/>
    <property type="match status" value="1"/>
</dbReference>
<feature type="region of interest" description="Disordered" evidence="1">
    <location>
        <begin position="128"/>
        <end position="169"/>
    </location>
</feature>